<protein>
    <recommendedName>
        <fullName evidence="2">PiggyBac transposable element-derived protein 4 C-terminal zinc-ribbon domain-containing protein</fullName>
    </recommendedName>
</protein>
<organism evidence="1">
    <name type="scientific">Cuerna arida</name>
    <dbReference type="NCBI Taxonomy" id="1464854"/>
    <lineage>
        <taxon>Eukaryota</taxon>
        <taxon>Metazoa</taxon>
        <taxon>Ecdysozoa</taxon>
        <taxon>Arthropoda</taxon>
        <taxon>Hexapoda</taxon>
        <taxon>Insecta</taxon>
        <taxon>Pterygota</taxon>
        <taxon>Neoptera</taxon>
        <taxon>Paraneoptera</taxon>
        <taxon>Hemiptera</taxon>
        <taxon>Auchenorrhyncha</taxon>
        <taxon>Membracoidea</taxon>
        <taxon>Cicadellidae</taxon>
        <taxon>Cicadellinae</taxon>
        <taxon>Proconiini</taxon>
        <taxon>Cuerna</taxon>
    </lineage>
</organism>
<name>A0A1B6GZ50_9HEMI</name>
<sequence length="129" mass="14890">MRLLCLGNCLETGARRLFLRNLSNELVAEHIQRRAESTVKGGIYSDLQQSLKKFKANPVEEEPMETAPNRLNKRKRCEMCKNEAKCRLTKYYCYQCKNPVCLEHTETVCKECAPKMTVPVQQDDDSSDE</sequence>
<evidence type="ECO:0000313" key="1">
    <source>
        <dbReference type="EMBL" id="JAS67701.1"/>
    </source>
</evidence>
<gene>
    <name evidence="1" type="ORF">g.45201</name>
</gene>
<proteinExistence type="predicted"/>
<accession>A0A1B6GZ50</accession>
<dbReference type="AlphaFoldDB" id="A0A1B6GZ50"/>
<reference evidence="1" key="1">
    <citation type="submission" date="2015-11" db="EMBL/GenBank/DDBJ databases">
        <title>De novo transcriptome assembly of four potential Pierce s Disease insect vectors from Arizona vineyards.</title>
        <authorList>
            <person name="Tassone E.E."/>
        </authorList>
    </citation>
    <scope>NUCLEOTIDE SEQUENCE</scope>
</reference>
<dbReference type="EMBL" id="GECZ01002068">
    <property type="protein sequence ID" value="JAS67701.1"/>
    <property type="molecule type" value="Transcribed_RNA"/>
</dbReference>
<evidence type="ECO:0008006" key="2">
    <source>
        <dbReference type="Google" id="ProtNLM"/>
    </source>
</evidence>